<dbReference type="InterPro" id="IPR000639">
    <property type="entry name" value="Epox_hydrolase-like"/>
</dbReference>
<dbReference type="Proteomes" id="UP000728032">
    <property type="component" value="Unassembled WGS sequence"/>
</dbReference>
<dbReference type="PANTHER" id="PTHR43798:SF33">
    <property type="entry name" value="HYDROLASE, PUTATIVE (AFU_ORTHOLOGUE AFUA_2G14860)-RELATED"/>
    <property type="match status" value="1"/>
</dbReference>
<keyword evidence="6 7" id="KW-0472">Membrane</keyword>
<dbReference type="EMBL" id="CAJPVJ010000227">
    <property type="protein sequence ID" value="CAG2161769.1"/>
    <property type="molecule type" value="Genomic_DNA"/>
</dbReference>
<keyword evidence="4" id="KW-0256">Endoplasmic reticulum</keyword>
<evidence type="ECO:0000256" key="5">
    <source>
        <dbReference type="ARBA" id="ARBA00022989"/>
    </source>
</evidence>
<feature type="domain" description="AB hydrolase-1" evidence="8">
    <location>
        <begin position="66"/>
        <end position="311"/>
    </location>
</feature>
<keyword evidence="2 7" id="KW-0812">Transmembrane</keyword>
<dbReference type="GO" id="GO:0046464">
    <property type="term" value="P:acylglycerol catabolic process"/>
    <property type="evidence" value="ECO:0007669"/>
    <property type="project" value="TreeGrafter"/>
</dbReference>
<evidence type="ECO:0000313" key="10">
    <source>
        <dbReference type="Proteomes" id="UP000728032"/>
    </source>
</evidence>
<feature type="transmembrane region" description="Helical" evidence="7">
    <location>
        <begin position="7"/>
        <end position="25"/>
    </location>
</feature>
<evidence type="ECO:0000256" key="2">
    <source>
        <dbReference type="ARBA" id="ARBA00022692"/>
    </source>
</evidence>
<dbReference type="InterPro" id="IPR050266">
    <property type="entry name" value="AB_hydrolase_sf"/>
</dbReference>
<comment type="subcellular location">
    <subcellularLocation>
        <location evidence="1">Endoplasmic reticulum membrane</location>
        <topology evidence="1">Multi-pass membrane protein</topology>
    </subcellularLocation>
</comment>
<reference evidence="9" key="1">
    <citation type="submission" date="2020-11" db="EMBL/GenBank/DDBJ databases">
        <authorList>
            <person name="Tran Van P."/>
        </authorList>
    </citation>
    <scope>NUCLEOTIDE SEQUENCE</scope>
</reference>
<evidence type="ECO:0000256" key="4">
    <source>
        <dbReference type="ARBA" id="ARBA00022824"/>
    </source>
</evidence>
<dbReference type="EMBL" id="OC915052">
    <property type="protein sequence ID" value="CAD7638382.1"/>
    <property type="molecule type" value="Genomic_DNA"/>
</dbReference>
<dbReference type="Pfam" id="PF00561">
    <property type="entry name" value="Abhydrolase_1"/>
    <property type="match status" value="1"/>
</dbReference>
<dbReference type="InterPro" id="IPR029058">
    <property type="entry name" value="AB_hydrolase_fold"/>
</dbReference>
<evidence type="ECO:0000256" key="7">
    <source>
        <dbReference type="SAM" id="Phobius"/>
    </source>
</evidence>
<dbReference type="FunFam" id="3.40.50.1820:FF:000041">
    <property type="entry name" value="Mesoderm-specific transcript homolog protein"/>
    <property type="match status" value="1"/>
</dbReference>
<keyword evidence="3" id="KW-0378">Hydrolase</keyword>
<organism evidence="9">
    <name type="scientific">Oppiella nova</name>
    <dbReference type="NCBI Taxonomy" id="334625"/>
    <lineage>
        <taxon>Eukaryota</taxon>
        <taxon>Metazoa</taxon>
        <taxon>Ecdysozoa</taxon>
        <taxon>Arthropoda</taxon>
        <taxon>Chelicerata</taxon>
        <taxon>Arachnida</taxon>
        <taxon>Acari</taxon>
        <taxon>Acariformes</taxon>
        <taxon>Sarcoptiformes</taxon>
        <taxon>Oribatida</taxon>
        <taxon>Brachypylina</taxon>
        <taxon>Oppioidea</taxon>
        <taxon>Oppiidae</taxon>
        <taxon>Oppiella</taxon>
    </lineage>
</organism>
<dbReference type="PRINTS" id="PR00412">
    <property type="entry name" value="EPOXHYDRLASE"/>
</dbReference>
<dbReference type="InterPro" id="IPR000073">
    <property type="entry name" value="AB_hydrolase_1"/>
</dbReference>
<keyword evidence="5 7" id="KW-1133">Transmembrane helix</keyword>
<evidence type="ECO:0000256" key="1">
    <source>
        <dbReference type="ARBA" id="ARBA00004477"/>
    </source>
</evidence>
<dbReference type="GO" id="GO:0047372">
    <property type="term" value="F:monoacylglycerol lipase activity"/>
    <property type="evidence" value="ECO:0007669"/>
    <property type="project" value="TreeGrafter"/>
</dbReference>
<dbReference type="AlphaFoldDB" id="A0A7R9QB95"/>
<evidence type="ECO:0000259" key="8">
    <source>
        <dbReference type="Pfam" id="PF00561"/>
    </source>
</evidence>
<protein>
    <recommendedName>
        <fullName evidence="8">AB hydrolase-1 domain-containing protein</fullName>
    </recommendedName>
</protein>
<dbReference type="OrthoDB" id="408373at2759"/>
<proteinExistence type="predicted"/>
<evidence type="ECO:0000256" key="6">
    <source>
        <dbReference type="ARBA" id="ARBA00023136"/>
    </source>
</evidence>
<evidence type="ECO:0000313" key="9">
    <source>
        <dbReference type="EMBL" id="CAD7638382.1"/>
    </source>
</evidence>
<keyword evidence="10" id="KW-1185">Reference proteome</keyword>
<accession>A0A7R9QB95</accession>
<dbReference type="SUPFAM" id="SSF53474">
    <property type="entry name" value="alpha/beta-Hydrolases"/>
    <property type="match status" value="1"/>
</dbReference>
<evidence type="ECO:0000256" key="3">
    <source>
        <dbReference type="ARBA" id="ARBA00022801"/>
    </source>
</evidence>
<dbReference type="Gene3D" id="3.40.50.1820">
    <property type="entry name" value="alpha/beta hydrolase"/>
    <property type="match status" value="1"/>
</dbReference>
<name>A0A7R9QB95_9ACAR</name>
<dbReference type="PANTHER" id="PTHR43798">
    <property type="entry name" value="MONOACYLGLYCEROL LIPASE"/>
    <property type="match status" value="1"/>
</dbReference>
<sequence>MGFLVNTLSILVVILAILFTVFVNYPEPPLSPLLYQWQSSGHYFHFKGYQVFYKDELSESAANDITVLSLHGFPTSSFDWYKILPDMRRNVRRFIAPDFLGFGLSDKPRFHSYSIVEQTDLIEELMMTLKVDTNVHILGHDYGDTVAQELMARQIDGNLSFRIASVCLLNGGIFPTIHKPILMQTLLRSPILGTILSKLSNYYMFSMALSGVFGPNSQPSRDDLHDFWKLIRQKDGYRVMGDILSYIDDRRQHEDRWVGALRTNQMPLHFIYGPSDPINRSPEFPNTYRKIIPNPSIDVLDDQIGHYPQLESHKRVIQLYLNWLKSRQFITQLVFNT</sequence>
<dbReference type="GO" id="GO:0005789">
    <property type="term" value="C:endoplasmic reticulum membrane"/>
    <property type="evidence" value="ECO:0007669"/>
    <property type="project" value="UniProtKB-SubCell"/>
</dbReference>
<gene>
    <name evidence="9" type="ORF">ONB1V03_LOCUS1371</name>
</gene>